<proteinExistence type="predicted"/>
<evidence type="ECO:0000313" key="1">
    <source>
        <dbReference type="EMBL" id="EDU59099.1"/>
    </source>
</evidence>
<dbReference type="Proteomes" id="UP000004506">
    <property type="component" value="Unassembled WGS sequence"/>
</dbReference>
<accession>A0AA87CQI7</accession>
<name>A0AA87CQI7_PROST</name>
<reference evidence="2" key="1">
    <citation type="submission" date="2008-04" db="EMBL/GenBank/DDBJ databases">
        <title>Draft genome sequence of Providencia stuartii (ATCC 25827).</title>
        <authorList>
            <person name="Sudarsanam P."/>
            <person name="Ley R."/>
            <person name="Guruge J."/>
            <person name="Turnbaugh P.J."/>
            <person name="Mahowald M."/>
            <person name="Liep D."/>
            <person name="Gordon J."/>
        </authorList>
    </citation>
    <scope>NUCLEOTIDE SEQUENCE [LARGE SCALE GENOMIC DNA]</scope>
    <source>
        <strain evidence="2">ATCC 25827</strain>
    </source>
</reference>
<organism evidence="1 2">
    <name type="scientific">Providencia stuartii ATCC 25827</name>
    <dbReference type="NCBI Taxonomy" id="471874"/>
    <lineage>
        <taxon>Bacteria</taxon>
        <taxon>Pseudomonadati</taxon>
        <taxon>Pseudomonadota</taxon>
        <taxon>Gammaproteobacteria</taxon>
        <taxon>Enterobacterales</taxon>
        <taxon>Morganellaceae</taxon>
        <taxon>Providencia</taxon>
    </lineage>
</organism>
<evidence type="ECO:0000313" key="2">
    <source>
        <dbReference type="Proteomes" id="UP000004506"/>
    </source>
</evidence>
<dbReference type="EMBL" id="ABJD02000101">
    <property type="protein sequence ID" value="EDU59099.1"/>
    <property type="molecule type" value="Genomic_DNA"/>
</dbReference>
<reference evidence="2" key="2">
    <citation type="submission" date="2008-04" db="EMBL/GenBank/DDBJ databases">
        <title>Draft genome sequence of Providencia stuartii(ATCC 25827).</title>
        <authorList>
            <person name="Sudarsanam P."/>
            <person name="Ley R."/>
            <person name="Guruge J."/>
            <person name="Turnbaugh P.J."/>
            <person name="Mahowald M."/>
            <person name="Liep D."/>
            <person name="Gordon J."/>
        </authorList>
    </citation>
    <scope>NUCLEOTIDE SEQUENCE [LARGE SCALE GENOMIC DNA]</scope>
    <source>
        <strain evidence="2">ATCC 25827</strain>
    </source>
</reference>
<reference evidence="1 2" key="3">
    <citation type="submission" date="2008-05" db="EMBL/GenBank/DDBJ databases">
        <authorList>
            <person name="Fulton L."/>
            <person name="Clifton S."/>
            <person name="Fulton B."/>
            <person name="Xu J."/>
            <person name="Minx P."/>
            <person name="Pepin K.H."/>
            <person name="Johnson M."/>
            <person name="Thiruvilangam P."/>
            <person name="Bhonagiri V."/>
            <person name="Nash W.E."/>
            <person name="Mardis E.R."/>
            <person name="Wilson R.K."/>
        </authorList>
    </citation>
    <scope>NUCLEOTIDE SEQUENCE [LARGE SCALE GENOMIC DNA]</scope>
    <source>
        <strain evidence="1 2">ATCC 25827</strain>
    </source>
</reference>
<dbReference type="AlphaFoldDB" id="A0AA87CQI7"/>
<sequence>MSLQPFVLKGYTYSSSFFTHFALIYTPSRVKMYTNSLKYND</sequence>
<comment type="caution">
    <text evidence="1">The sequence shown here is derived from an EMBL/GenBank/DDBJ whole genome shotgun (WGS) entry which is preliminary data.</text>
</comment>
<gene>
    <name evidence="1" type="ORF">PROSTU_02284</name>
</gene>
<protein>
    <submittedName>
        <fullName evidence="1">Uncharacterized protein</fullName>
    </submittedName>
</protein>